<name>A0ABQ4N3I6_9BACL</name>
<comment type="caution">
    <text evidence="2">The sequence shown here is derived from an EMBL/GenBank/DDBJ whole genome shotgun (WGS) entry which is preliminary data.</text>
</comment>
<evidence type="ECO:0000313" key="3">
    <source>
        <dbReference type="Proteomes" id="UP000680304"/>
    </source>
</evidence>
<accession>A0ABQ4N3I6</accession>
<organism evidence="2 3">
    <name type="scientific">Paenibacillus cisolokensis</name>
    <dbReference type="NCBI Taxonomy" id="1658519"/>
    <lineage>
        <taxon>Bacteria</taxon>
        <taxon>Bacillati</taxon>
        <taxon>Bacillota</taxon>
        <taxon>Bacilli</taxon>
        <taxon>Bacillales</taxon>
        <taxon>Paenibacillaceae</taxon>
        <taxon>Paenibacillus</taxon>
    </lineage>
</organism>
<dbReference type="SUPFAM" id="SSF56112">
    <property type="entry name" value="Protein kinase-like (PK-like)"/>
    <property type="match status" value="1"/>
</dbReference>
<dbReference type="RefSeq" id="WP_213528068.1">
    <property type="nucleotide sequence ID" value="NZ_BOVJ01000041.1"/>
</dbReference>
<keyword evidence="3" id="KW-1185">Reference proteome</keyword>
<dbReference type="Gene3D" id="3.90.1200.10">
    <property type="match status" value="1"/>
</dbReference>
<gene>
    <name evidence="2" type="ORF">PACILC2_13000</name>
</gene>
<dbReference type="PANTHER" id="PTHR39179:SF3">
    <property type="entry name" value="COTS-RELATED PROTEIN"/>
    <property type="match status" value="1"/>
</dbReference>
<protein>
    <recommendedName>
        <fullName evidence="1">Aminoglycoside phosphotransferase domain-containing protein</fullName>
    </recommendedName>
</protein>
<dbReference type="Gene3D" id="3.30.200.20">
    <property type="entry name" value="Phosphorylase Kinase, domain 1"/>
    <property type="match status" value="1"/>
</dbReference>
<dbReference type="InterPro" id="IPR002575">
    <property type="entry name" value="Aminoglycoside_PTrfase"/>
</dbReference>
<evidence type="ECO:0000259" key="1">
    <source>
        <dbReference type="Pfam" id="PF01636"/>
    </source>
</evidence>
<dbReference type="InterPro" id="IPR011009">
    <property type="entry name" value="Kinase-like_dom_sf"/>
</dbReference>
<dbReference type="InterPro" id="IPR047175">
    <property type="entry name" value="CotS-like"/>
</dbReference>
<dbReference type="EMBL" id="BOVJ01000041">
    <property type="protein sequence ID" value="GIQ62732.1"/>
    <property type="molecule type" value="Genomic_DNA"/>
</dbReference>
<dbReference type="Proteomes" id="UP000680304">
    <property type="component" value="Unassembled WGS sequence"/>
</dbReference>
<reference evidence="2 3" key="1">
    <citation type="submission" date="2021-04" db="EMBL/GenBank/DDBJ databases">
        <title>Draft genome sequence of Paenibacillus cisolokensis, LC2-13A.</title>
        <authorList>
            <person name="Uke A."/>
            <person name="Chhe C."/>
            <person name="Baramee S."/>
            <person name="Kosugi A."/>
        </authorList>
    </citation>
    <scope>NUCLEOTIDE SEQUENCE [LARGE SCALE GENOMIC DNA]</scope>
    <source>
        <strain evidence="2 3">LC2-13A</strain>
    </source>
</reference>
<sequence>MDPNQEVHHLSRKFGIDVKRMKIVQNGVYRIVTAEGKEYCLKRMAYPPNRLRWIDNTLQQMRKKGSIRIGWRNPSEKSGKRLFVKWQRESPPFVLIPWLRGSWPSPQSATQMRTCGTLLAQFHRAGKNIKIPKSGRQNMMGKWPSYLREEYNTLLRVIRKAKRNGFHSPLDRMLQTHGGEILQMARASMRSLRNSDYKSICRKTAATLCHGDCGPTNIIRTRKGMYLIDFETLRLDLRTYDLYRLIFNSCKDHNWNFAIAQSILDGYQKVYKLNRSDYQLLKILLRFPRGMCKLVEHYDEKSPKDKLQIERDFPKVLGHERRRSAFLKKLDIYAG</sequence>
<feature type="domain" description="Aminoglycoside phosphotransferase" evidence="1">
    <location>
        <begin position="26"/>
        <end position="267"/>
    </location>
</feature>
<evidence type="ECO:0000313" key="2">
    <source>
        <dbReference type="EMBL" id="GIQ62732.1"/>
    </source>
</evidence>
<dbReference type="PANTHER" id="PTHR39179">
    <property type="entry name" value="SPORE COAT PROTEIN I"/>
    <property type="match status" value="1"/>
</dbReference>
<dbReference type="Pfam" id="PF01636">
    <property type="entry name" value="APH"/>
    <property type="match status" value="1"/>
</dbReference>
<proteinExistence type="predicted"/>